<dbReference type="InterPro" id="IPR016085">
    <property type="entry name" value="Protease_inh_B-barrel_dom"/>
</dbReference>
<dbReference type="GO" id="GO:0004866">
    <property type="term" value="F:endopeptidase inhibitor activity"/>
    <property type="evidence" value="ECO:0007669"/>
    <property type="project" value="InterPro"/>
</dbReference>
<feature type="chain" id="PRO_5036881114" description="Alkaline phosphatase" evidence="1">
    <location>
        <begin position="26"/>
        <end position="147"/>
    </location>
</feature>
<accession>A0A917A3Z6</accession>
<evidence type="ECO:0000256" key="1">
    <source>
        <dbReference type="SAM" id="SignalP"/>
    </source>
</evidence>
<evidence type="ECO:0000313" key="2">
    <source>
        <dbReference type="EMBL" id="GGE25162.1"/>
    </source>
</evidence>
<comment type="caution">
    <text evidence="2">The sequence shown here is derived from an EMBL/GenBank/DDBJ whole genome shotgun (WGS) entry which is preliminary data.</text>
</comment>
<evidence type="ECO:0008006" key="4">
    <source>
        <dbReference type="Google" id="ProtNLM"/>
    </source>
</evidence>
<organism evidence="2 3">
    <name type="scientific">Aureimonas endophytica</name>
    <dbReference type="NCBI Taxonomy" id="2027858"/>
    <lineage>
        <taxon>Bacteria</taxon>
        <taxon>Pseudomonadati</taxon>
        <taxon>Pseudomonadota</taxon>
        <taxon>Alphaproteobacteria</taxon>
        <taxon>Hyphomicrobiales</taxon>
        <taxon>Aurantimonadaceae</taxon>
        <taxon>Aureimonas</taxon>
    </lineage>
</organism>
<name>A0A917A3Z6_9HYPH</name>
<dbReference type="Gene3D" id="2.40.128.10">
    <property type="match status" value="1"/>
</dbReference>
<evidence type="ECO:0000313" key="3">
    <source>
        <dbReference type="Proteomes" id="UP000644699"/>
    </source>
</evidence>
<dbReference type="SUPFAM" id="SSF50882">
    <property type="entry name" value="beta-Barrel protease inhibitors"/>
    <property type="match status" value="1"/>
</dbReference>
<dbReference type="AlphaFoldDB" id="A0A917A3Z6"/>
<reference evidence="2" key="2">
    <citation type="submission" date="2020-09" db="EMBL/GenBank/DDBJ databases">
        <authorList>
            <person name="Sun Q."/>
            <person name="Zhou Y."/>
        </authorList>
    </citation>
    <scope>NUCLEOTIDE SEQUENCE</scope>
    <source>
        <strain evidence="2">CGMCC 1.15367</strain>
    </source>
</reference>
<feature type="signal peptide" evidence="1">
    <location>
        <begin position="1"/>
        <end position="25"/>
    </location>
</feature>
<proteinExistence type="predicted"/>
<gene>
    <name evidence="2" type="ORF">GCM10011390_50780</name>
</gene>
<sequence length="147" mass="14629">MKFAAITIGVGIVGALLASSLQSPAKISGDGLPADVVVDPTITGSIVKTAGATGSGAVRLIDLKSGASCKTVTPPDSGEISAAPLGADCAKSPSLSRIAYWRAAADGSLIMADRSGKTVLEFAPGDGVLYESVYPANELVTIVPARG</sequence>
<reference evidence="2" key="1">
    <citation type="journal article" date="2014" name="Int. J. Syst. Evol. Microbiol.">
        <title>Complete genome sequence of Corynebacterium casei LMG S-19264T (=DSM 44701T), isolated from a smear-ripened cheese.</title>
        <authorList>
            <consortium name="US DOE Joint Genome Institute (JGI-PGF)"/>
            <person name="Walter F."/>
            <person name="Albersmeier A."/>
            <person name="Kalinowski J."/>
            <person name="Ruckert C."/>
        </authorList>
    </citation>
    <scope>NUCLEOTIDE SEQUENCE</scope>
    <source>
        <strain evidence="2">CGMCC 1.15367</strain>
    </source>
</reference>
<dbReference type="RefSeq" id="WP_188913592.1">
    <property type="nucleotide sequence ID" value="NZ_BMIQ01000017.1"/>
</dbReference>
<keyword evidence="1" id="KW-0732">Signal</keyword>
<keyword evidence="3" id="KW-1185">Reference proteome</keyword>
<protein>
    <recommendedName>
        <fullName evidence="4">Alkaline phosphatase</fullName>
    </recommendedName>
</protein>
<dbReference type="EMBL" id="BMIQ01000017">
    <property type="protein sequence ID" value="GGE25162.1"/>
    <property type="molecule type" value="Genomic_DNA"/>
</dbReference>
<dbReference type="Proteomes" id="UP000644699">
    <property type="component" value="Unassembled WGS sequence"/>
</dbReference>